<dbReference type="Pfam" id="PF24924">
    <property type="entry name" value="DUF7745"/>
    <property type="match status" value="1"/>
</dbReference>
<dbReference type="PANTHER" id="PTHR32108">
    <property type="entry name" value="DNA-DIRECTED RNA POLYMERASE SUBUNIT ALPHA"/>
    <property type="match status" value="1"/>
</dbReference>
<dbReference type="Proteomes" id="UP000325315">
    <property type="component" value="Unassembled WGS sequence"/>
</dbReference>
<gene>
    <name evidence="2" type="ORF">EPI10_030853</name>
</gene>
<evidence type="ECO:0000259" key="1">
    <source>
        <dbReference type="Pfam" id="PF24924"/>
    </source>
</evidence>
<protein>
    <recommendedName>
        <fullName evidence="1">DUF7745 domain-containing protein</fullName>
    </recommendedName>
</protein>
<dbReference type="EMBL" id="SMMG02000001">
    <property type="protein sequence ID" value="KAA3486996.1"/>
    <property type="molecule type" value="Genomic_DNA"/>
</dbReference>
<dbReference type="PANTHER" id="PTHR32108:SF5">
    <property type="entry name" value="DYNACTIN SUBUNIT 1-LIKE"/>
    <property type="match status" value="1"/>
</dbReference>
<evidence type="ECO:0000313" key="3">
    <source>
        <dbReference type="Proteomes" id="UP000325315"/>
    </source>
</evidence>
<feature type="domain" description="DUF7745" evidence="1">
    <location>
        <begin position="38"/>
        <end position="127"/>
    </location>
</feature>
<organism evidence="2 3">
    <name type="scientific">Gossypium australe</name>
    <dbReference type="NCBI Taxonomy" id="47621"/>
    <lineage>
        <taxon>Eukaryota</taxon>
        <taxon>Viridiplantae</taxon>
        <taxon>Streptophyta</taxon>
        <taxon>Embryophyta</taxon>
        <taxon>Tracheophyta</taxon>
        <taxon>Spermatophyta</taxon>
        <taxon>Magnoliopsida</taxon>
        <taxon>eudicotyledons</taxon>
        <taxon>Gunneridae</taxon>
        <taxon>Pentapetalae</taxon>
        <taxon>rosids</taxon>
        <taxon>malvids</taxon>
        <taxon>Malvales</taxon>
        <taxon>Malvaceae</taxon>
        <taxon>Malvoideae</taxon>
        <taxon>Gossypium</taxon>
    </lineage>
</organism>
<sequence>MDGYISELWDFTCISMTQNNLQELKEVWNQWDDETKQLFYYNYDTKKRVDVFALSIYGLNIFPKALGHIDEAVLDLFDWFDKRVTLVLAILVETFISLNACRRADEGRFIGCAQLLLAWYHSHFWKVEKVIYRLFSENYSSLKEFVATPRSRQFILATQGLTLCKFAYKGDNYKKKVHEISNAWNQTHRMKRFATNPIRIRLVVGVPVTIRPQQYQADTSAPVNYPTGSGSNLGDNLTNPVVLDLDDMVEMDRGKRWREVPTQVQPPLLEKEMIILFRNTLKAPLINRMLGSATKSFSDIVVSGEIIENAVRSGKIDARENTKRSVPRKKENEVNTVSVYNKGYSKPVTVGQPRIVTTSHQGLSWQESNSRPSTKKLQFTPIPMTYRELYQNLFDAHVVSSFYLKPMQPPFPKWYDANAQYEYHAGITGHSIDNCTVFKKLIKRFIKIGIVRFDDPSGSNVAGNSLPSHSD</sequence>
<reference evidence="3" key="1">
    <citation type="journal article" date="2019" name="Plant Biotechnol. J.">
        <title>Genome sequencing of the Australian wild diploid species Gossypium australe highlights disease resistance and delayed gland morphogenesis.</title>
        <authorList>
            <person name="Cai Y."/>
            <person name="Cai X."/>
            <person name="Wang Q."/>
            <person name="Wang P."/>
            <person name="Zhang Y."/>
            <person name="Cai C."/>
            <person name="Xu Y."/>
            <person name="Wang K."/>
            <person name="Zhou Z."/>
            <person name="Wang C."/>
            <person name="Geng S."/>
            <person name="Li B."/>
            <person name="Dong Q."/>
            <person name="Hou Y."/>
            <person name="Wang H."/>
            <person name="Ai P."/>
            <person name="Liu Z."/>
            <person name="Yi F."/>
            <person name="Sun M."/>
            <person name="An G."/>
            <person name="Cheng J."/>
            <person name="Zhang Y."/>
            <person name="Shi Q."/>
            <person name="Xie Y."/>
            <person name="Shi X."/>
            <person name="Chang Y."/>
            <person name="Huang F."/>
            <person name="Chen Y."/>
            <person name="Hong S."/>
            <person name="Mi L."/>
            <person name="Sun Q."/>
            <person name="Zhang L."/>
            <person name="Zhou B."/>
            <person name="Peng R."/>
            <person name="Zhang X."/>
            <person name="Liu F."/>
        </authorList>
    </citation>
    <scope>NUCLEOTIDE SEQUENCE [LARGE SCALE GENOMIC DNA]</scope>
    <source>
        <strain evidence="3">cv. PA1801</strain>
    </source>
</reference>
<keyword evidence="3" id="KW-1185">Reference proteome</keyword>
<comment type="caution">
    <text evidence="2">The sequence shown here is derived from an EMBL/GenBank/DDBJ whole genome shotgun (WGS) entry which is preliminary data.</text>
</comment>
<proteinExistence type="predicted"/>
<name>A0A5B6WZZ8_9ROSI</name>
<evidence type="ECO:0000313" key="2">
    <source>
        <dbReference type="EMBL" id="KAA3486996.1"/>
    </source>
</evidence>
<dbReference type="AlphaFoldDB" id="A0A5B6WZZ8"/>
<dbReference type="InterPro" id="IPR056647">
    <property type="entry name" value="DUF7745"/>
</dbReference>
<accession>A0A5B6WZZ8</accession>